<dbReference type="SUPFAM" id="SSF52218">
    <property type="entry name" value="Flavoproteins"/>
    <property type="match status" value="1"/>
</dbReference>
<feature type="domain" description="Flavodoxin-like" evidence="10">
    <location>
        <begin position="256"/>
        <end position="395"/>
    </location>
</feature>
<evidence type="ECO:0000256" key="4">
    <source>
        <dbReference type="ARBA" id="ARBA00007121"/>
    </source>
</evidence>
<sequence length="877" mass="98085">MRSLEVKKDIHWVGALDPELRIFDIIMYTPYGTTYNSYVVKGSEKVAVFETVKEQFFDQYIERLKDLNIDVSKIDYIIVDHTEPDHAGSVAKLLALSPGAKVVGSAAAIRFLKNIANREFESIIVSDNDTLSLGNKTLKFLSVPFLHWPDTIYTFIPEDKTLITCDSFGTHYCFEEIFNDKIPNEKEYMESLRYYYDCIMGPFKPYVLKAIDKIKDLDIDLICPGHGPILREDPWKIVNLYKEWSTPSVNNDKKKVTISYVSAYGYTEQLANTIADGIKSVSDIEVKLYNVIHNQMNDIVSDISDSDGILFGSPTIVGELLEPIRDLLSKLNPIIHGKKVAGAFGSYGWSGEAVPRIEARLKELNMNLFSPGLRINFKPSDNDLREAFEFGVGFAEKILGREPKQKVKDTKEIEQISTDGEIKYWKCVVCGEIFEGTVPPEICPVCGAGRDQFVEVVKENRSFRNDTEENFVIIGNGAAGYYAAKAIRERNEKANITLVSKEKLSSYFRPQLSDLISQEIDEETFYIAPSKWYDDNKINQILGKKVTSINKDLKVINFEDNTKINYDKLILATGSHNFIPNVEVIDLDNKKEILSLNSFNYNSINGIYSIKDIEDVNKLKMNLCKEKKVVVVGGGLLGLEAAWEINKSGAKVNVVEFFSRLLPRQLDDEGAELFKTSINSTNIKLRLGESVNKIKTSNNTVKSVELNTGEEIEADIVLFSVGIRANTDLAKATGVLCDRGIIVNDKMETNINGIYACGDVAELKGISYGNWPAAIEMGKIAGANAAGDSLEFQGFVSSVIFDALNTKIFSAGTVDFNDSSLEYLSVKSNEESKYSKYFFKNHKLIGGILIGDLSTSSKIIEGISKEITKSEVFSFLK</sequence>
<evidence type="ECO:0000313" key="12">
    <source>
        <dbReference type="EMBL" id="MBL4931526.1"/>
    </source>
</evidence>
<keyword evidence="5" id="KW-0813">Transport</keyword>
<comment type="cofactor">
    <cofactor evidence="1">
        <name>Fe cation</name>
        <dbReference type="ChEBI" id="CHEBI:24875"/>
    </cofactor>
</comment>
<dbReference type="InterPro" id="IPR041575">
    <property type="entry name" value="Rubredoxin_C"/>
</dbReference>
<dbReference type="Pfam" id="PF21349">
    <property type="entry name" value="RUBY_RBDX"/>
    <property type="match status" value="1"/>
</dbReference>
<dbReference type="Pfam" id="PF00258">
    <property type="entry name" value="Flavodoxin_1"/>
    <property type="match status" value="1"/>
</dbReference>
<keyword evidence="8" id="KW-0249">Electron transport</keyword>
<dbReference type="Pfam" id="PF19583">
    <property type="entry name" value="ODP"/>
    <property type="match status" value="1"/>
</dbReference>
<keyword evidence="6" id="KW-0285">Flavoprotein</keyword>
<dbReference type="RefSeq" id="WP_202766911.1">
    <property type="nucleotide sequence ID" value="NZ_JAESWA010000020.1"/>
</dbReference>
<comment type="cofactor">
    <cofactor evidence="3">
        <name>FAD</name>
        <dbReference type="ChEBI" id="CHEBI:57692"/>
    </cofactor>
</comment>
<protein>
    <submittedName>
        <fullName evidence="12">FAD-dependent oxidoreductase</fullName>
    </submittedName>
</protein>
<feature type="domain" description="Rubredoxin-like" evidence="11">
    <location>
        <begin position="422"/>
        <end position="456"/>
    </location>
</feature>
<accession>A0A937K2K8</accession>
<dbReference type="Gene3D" id="3.60.15.10">
    <property type="entry name" value="Ribonuclease Z/Hydroxyacylglutathione hydrolase-like"/>
    <property type="match status" value="1"/>
</dbReference>
<keyword evidence="9" id="KW-0408">Iron</keyword>
<evidence type="ECO:0000256" key="1">
    <source>
        <dbReference type="ARBA" id="ARBA00001962"/>
    </source>
</evidence>
<dbReference type="InterPro" id="IPR051285">
    <property type="entry name" value="NADH_oxidoreductase_modular"/>
</dbReference>
<dbReference type="Proteomes" id="UP000623681">
    <property type="component" value="Unassembled WGS sequence"/>
</dbReference>
<dbReference type="GO" id="GO:0010181">
    <property type="term" value="F:FMN binding"/>
    <property type="evidence" value="ECO:0007669"/>
    <property type="project" value="InterPro"/>
</dbReference>
<dbReference type="InterPro" id="IPR029039">
    <property type="entry name" value="Flavoprotein-like_sf"/>
</dbReference>
<dbReference type="SUPFAM" id="SSF51905">
    <property type="entry name" value="FAD/NAD(P)-binding domain"/>
    <property type="match status" value="1"/>
</dbReference>
<keyword evidence="13" id="KW-1185">Reference proteome</keyword>
<dbReference type="InterPro" id="IPR008254">
    <property type="entry name" value="Flavodoxin/NO_synth"/>
</dbReference>
<dbReference type="PRINTS" id="PR00411">
    <property type="entry name" value="PNDRDTASEI"/>
</dbReference>
<evidence type="ECO:0000256" key="2">
    <source>
        <dbReference type="ARBA" id="ARBA00001965"/>
    </source>
</evidence>
<dbReference type="InterPro" id="IPR001279">
    <property type="entry name" value="Metallo-B-lactamas"/>
</dbReference>
<dbReference type="Pfam" id="PF07992">
    <property type="entry name" value="Pyr_redox_2"/>
    <property type="match status" value="1"/>
</dbReference>
<dbReference type="InterPro" id="IPR036866">
    <property type="entry name" value="RibonucZ/Hydroxyglut_hydro"/>
</dbReference>
<dbReference type="InterPro" id="IPR024934">
    <property type="entry name" value="Rubredoxin-like_dom"/>
</dbReference>
<dbReference type="GO" id="GO:0016651">
    <property type="term" value="F:oxidoreductase activity, acting on NAD(P)H"/>
    <property type="evidence" value="ECO:0007669"/>
    <property type="project" value="UniProtKB-ARBA"/>
</dbReference>
<evidence type="ECO:0000313" key="13">
    <source>
        <dbReference type="Proteomes" id="UP000623681"/>
    </source>
</evidence>
<organism evidence="12 13">
    <name type="scientific">Clostridium paridis</name>
    <dbReference type="NCBI Taxonomy" id="2803863"/>
    <lineage>
        <taxon>Bacteria</taxon>
        <taxon>Bacillati</taxon>
        <taxon>Bacillota</taxon>
        <taxon>Clostridia</taxon>
        <taxon>Eubacteriales</taxon>
        <taxon>Clostridiaceae</taxon>
        <taxon>Clostridium</taxon>
    </lineage>
</organism>
<dbReference type="Gene3D" id="3.40.50.360">
    <property type="match status" value="1"/>
</dbReference>
<reference evidence="12" key="1">
    <citation type="submission" date="2021-01" db="EMBL/GenBank/DDBJ databases">
        <title>Genome public.</title>
        <authorList>
            <person name="Liu C."/>
            <person name="Sun Q."/>
        </authorList>
    </citation>
    <scope>NUCLEOTIDE SEQUENCE</scope>
    <source>
        <strain evidence="12">YIM B02565</strain>
    </source>
</reference>
<dbReference type="InterPro" id="IPR016156">
    <property type="entry name" value="FAD/NAD-linked_Rdtase_dimer_sf"/>
</dbReference>
<dbReference type="PANTHER" id="PTHR32145:SF11">
    <property type="entry name" value="DIFLAVIN FLAVOPROTEIN A 2-RELATED"/>
    <property type="match status" value="1"/>
</dbReference>
<evidence type="ECO:0000256" key="5">
    <source>
        <dbReference type="ARBA" id="ARBA00022448"/>
    </source>
</evidence>
<dbReference type="Gene3D" id="3.30.390.30">
    <property type="match status" value="1"/>
</dbReference>
<dbReference type="SUPFAM" id="SSF56281">
    <property type="entry name" value="Metallo-hydrolase/oxidoreductase"/>
    <property type="match status" value="1"/>
</dbReference>
<dbReference type="PRINTS" id="PR00368">
    <property type="entry name" value="FADPNR"/>
</dbReference>
<dbReference type="Pfam" id="PF18267">
    <property type="entry name" value="Rubredoxin_C"/>
    <property type="match status" value="1"/>
</dbReference>
<dbReference type="CDD" id="cd07709">
    <property type="entry name" value="flavodiiron_proteins_MBL-fold"/>
    <property type="match status" value="1"/>
</dbReference>
<comment type="similarity">
    <text evidence="4">In the N-terminal section; belongs to the zinc metallo-hydrolase group 3 family.</text>
</comment>
<dbReference type="CDD" id="cd00729">
    <property type="entry name" value="rubredoxin_SM"/>
    <property type="match status" value="1"/>
</dbReference>
<dbReference type="GO" id="GO:0005506">
    <property type="term" value="F:iron ion binding"/>
    <property type="evidence" value="ECO:0007669"/>
    <property type="project" value="InterPro"/>
</dbReference>
<dbReference type="SMART" id="SM00849">
    <property type="entry name" value="Lactamase_B"/>
    <property type="match status" value="1"/>
</dbReference>
<dbReference type="InterPro" id="IPR023753">
    <property type="entry name" value="FAD/NAD-binding_dom"/>
</dbReference>
<evidence type="ECO:0000256" key="9">
    <source>
        <dbReference type="ARBA" id="ARBA00023004"/>
    </source>
</evidence>
<dbReference type="InterPro" id="IPR036188">
    <property type="entry name" value="FAD/NAD-bd_sf"/>
</dbReference>
<evidence type="ECO:0000256" key="8">
    <source>
        <dbReference type="ARBA" id="ARBA00022982"/>
    </source>
</evidence>
<evidence type="ECO:0000256" key="6">
    <source>
        <dbReference type="ARBA" id="ARBA00022630"/>
    </source>
</evidence>
<name>A0A937K2K8_9CLOT</name>
<dbReference type="InterPro" id="IPR048574">
    <property type="entry name" value="RUBY_RBDX"/>
</dbReference>
<evidence type="ECO:0000259" key="10">
    <source>
        <dbReference type="PROSITE" id="PS50902"/>
    </source>
</evidence>
<dbReference type="EMBL" id="JAESWA010000020">
    <property type="protein sequence ID" value="MBL4931526.1"/>
    <property type="molecule type" value="Genomic_DNA"/>
</dbReference>
<comment type="caution">
    <text evidence="12">The sequence shown here is derived from an EMBL/GenBank/DDBJ whole genome shotgun (WGS) entry which is preliminary data.</text>
</comment>
<keyword evidence="7" id="KW-0274">FAD</keyword>
<dbReference type="InterPro" id="IPR045761">
    <property type="entry name" value="ODP_dom"/>
</dbReference>
<dbReference type="PROSITE" id="PS50903">
    <property type="entry name" value="RUBREDOXIN_LIKE"/>
    <property type="match status" value="1"/>
</dbReference>
<dbReference type="PROSITE" id="PS50902">
    <property type="entry name" value="FLAVODOXIN_LIKE"/>
    <property type="match status" value="1"/>
</dbReference>
<dbReference type="PANTHER" id="PTHR32145">
    <property type="entry name" value="DIFLAVIN FLAVOPROTEIN A 2-RELATED"/>
    <property type="match status" value="1"/>
</dbReference>
<dbReference type="SUPFAM" id="SSF57802">
    <property type="entry name" value="Rubredoxin-like"/>
    <property type="match status" value="1"/>
</dbReference>
<comment type="cofactor">
    <cofactor evidence="2">
        <name>Fe(3+)</name>
        <dbReference type="ChEBI" id="CHEBI:29034"/>
    </cofactor>
</comment>
<proteinExistence type="inferred from homology"/>
<dbReference type="Gene3D" id="2.20.28.10">
    <property type="match status" value="1"/>
</dbReference>
<gene>
    <name evidence="12" type="ORF">JK634_06895</name>
</gene>
<evidence type="ECO:0000259" key="11">
    <source>
        <dbReference type="PROSITE" id="PS50903"/>
    </source>
</evidence>
<evidence type="ECO:0000256" key="7">
    <source>
        <dbReference type="ARBA" id="ARBA00022827"/>
    </source>
</evidence>
<evidence type="ECO:0000256" key="3">
    <source>
        <dbReference type="ARBA" id="ARBA00001974"/>
    </source>
</evidence>
<dbReference type="AlphaFoldDB" id="A0A937K2K8"/>
<dbReference type="Gene3D" id="3.50.50.60">
    <property type="entry name" value="FAD/NAD(P)-binding domain"/>
    <property type="match status" value="2"/>
</dbReference>